<sequence>MLQSDDQIPARGGLLGFLKGTQPLSTAFWLIGLVPAILIFLIMVFVLQSQTLNFETFLLYSFLFVGVHRLFAWTSIIRCRKNSTSSLFSTLAIIVVMIDILYKGLFTGMYVNSYYEKEKGQQELVAIFEECKQEVSKRYHKPLEELETNYKKSYSGGDIYYGVQHGTDYFECYVRLDSIEIRHRKISQGPSKPRNDNKEEEGRQEIPGL</sequence>
<evidence type="ECO:0000256" key="1">
    <source>
        <dbReference type="SAM" id="MobiDB-lite"/>
    </source>
</evidence>
<evidence type="ECO:0000256" key="2">
    <source>
        <dbReference type="SAM" id="Phobius"/>
    </source>
</evidence>
<dbReference type="RefSeq" id="WP_126163715.1">
    <property type="nucleotide sequence ID" value="NZ_RQPJ01000021.1"/>
</dbReference>
<comment type="caution">
    <text evidence="3">The sequence shown here is derived from an EMBL/GenBank/DDBJ whole genome shotgun (WGS) entry which is preliminary data.</text>
</comment>
<feature type="compositionally biased region" description="Basic and acidic residues" evidence="1">
    <location>
        <begin position="193"/>
        <end position="209"/>
    </location>
</feature>
<protein>
    <submittedName>
        <fullName evidence="3">Uncharacterized protein</fullName>
    </submittedName>
</protein>
<organism evidence="3 4">
    <name type="scientific">Arenibacter aquaticus</name>
    <dbReference type="NCBI Taxonomy" id="2489054"/>
    <lineage>
        <taxon>Bacteria</taxon>
        <taxon>Pseudomonadati</taxon>
        <taxon>Bacteroidota</taxon>
        <taxon>Flavobacteriia</taxon>
        <taxon>Flavobacteriales</taxon>
        <taxon>Flavobacteriaceae</taxon>
        <taxon>Arenibacter</taxon>
    </lineage>
</organism>
<feature type="region of interest" description="Disordered" evidence="1">
    <location>
        <begin position="185"/>
        <end position="209"/>
    </location>
</feature>
<dbReference type="EMBL" id="RQPJ01000021">
    <property type="protein sequence ID" value="RTE52030.1"/>
    <property type="molecule type" value="Genomic_DNA"/>
</dbReference>
<gene>
    <name evidence="3" type="ORF">EHW67_17680</name>
</gene>
<feature type="transmembrane region" description="Helical" evidence="2">
    <location>
        <begin position="27"/>
        <end position="45"/>
    </location>
</feature>
<evidence type="ECO:0000313" key="3">
    <source>
        <dbReference type="EMBL" id="RTE52030.1"/>
    </source>
</evidence>
<keyword evidence="2" id="KW-0472">Membrane</keyword>
<keyword evidence="2" id="KW-1133">Transmembrane helix</keyword>
<keyword evidence="4" id="KW-1185">Reference proteome</keyword>
<keyword evidence="2" id="KW-0812">Transmembrane</keyword>
<accession>A0A3S0C4J7</accession>
<feature type="transmembrane region" description="Helical" evidence="2">
    <location>
        <begin position="57"/>
        <end position="76"/>
    </location>
</feature>
<proteinExistence type="predicted"/>
<name>A0A3S0C4J7_9FLAO</name>
<reference evidence="3 4" key="1">
    <citation type="submission" date="2018-11" db="EMBL/GenBank/DDBJ databases">
        <title>Arenibacter aquaticus sp.nov., a marine bacterium isolated from surface seawater in the South China Sea.</title>
        <authorList>
            <person name="Guo J."/>
            <person name="Sun J."/>
        </authorList>
    </citation>
    <scope>NUCLEOTIDE SEQUENCE [LARGE SCALE GENOMIC DNA]</scope>
    <source>
        <strain evidence="3 4">GUO666</strain>
    </source>
</reference>
<evidence type="ECO:0000313" key="4">
    <source>
        <dbReference type="Proteomes" id="UP000267585"/>
    </source>
</evidence>
<dbReference type="AlphaFoldDB" id="A0A3S0C4J7"/>
<dbReference type="Proteomes" id="UP000267585">
    <property type="component" value="Unassembled WGS sequence"/>
</dbReference>
<feature type="transmembrane region" description="Helical" evidence="2">
    <location>
        <begin position="88"/>
        <end position="111"/>
    </location>
</feature>